<dbReference type="PANTHER" id="PTHR17408:SF0">
    <property type="entry name" value="HISTONE RNA HAIRPIN-BINDING PROTEIN"/>
    <property type="match status" value="1"/>
</dbReference>
<feature type="region of interest" description="Disordered" evidence="3">
    <location>
        <begin position="1"/>
        <end position="119"/>
    </location>
</feature>
<dbReference type="PANTHER" id="PTHR17408">
    <property type="entry name" value="HISTONE RNA HAIRPIN-BINDING PROTEIN"/>
    <property type="match status" value="1"/>
</dbReference>
<evidence type="ECO:0000256" key="2">
    <source>
        <dbReference type="ARBA" id="ARBA00022884"/>
    </source>
</evidence>
<dbReference type="EMBL" id="JACMRX010000004">
    <property type="protein sequence ID" value="KAF7991752.1"/>
    <property type="molecule type" value="Genomic_DNA"/>
</dbReference>
<evidence type="ECO:0000256" key="3">
    <source>
        <dbReference type="SAM" id="MobiDB-lite"/>
    </source>
</evidence>
<evidence type="ECO:0000313" key="6">
    <source>
        <dbReference type="Proteomes" id="UP000639338"/>
    </source>
</evidence>
<dbReference type="InterPro" id="IPR026502">
    <property type="entry name" value="SLBP1/SLBP2"/>
</dbReference>
<dbReference type="GO" id="GO:0051028">
    <property type="term" value="P:mRNA transport"/>
    <property type="evidence" value="ECO:0007669"/>
    <property type="project" value="TreeGrafter"/>
</dbReference>
<dbReference type="Gene3D" id="1.10.8.1120">
    <property type="entry name" value="Histone RNA hairpin-binding protein RNA-binding domain"/>
    <property type="match status" value="1"/>
</dbReference>
<dbReference type="InterPro" id="IPR029344">
    <property type="entry name" value="SLBP_RNA_bind"/>
</dbReference>
<feature type="compositionally biased region" description="Basic and acidic residues" evidence="3">
    <location>
        <begin position="1"/>
        <end position="45"/>
    </location>
</feature>
<dbReference type="GO" id="GO:0006398">
    <property type="term" value="P:mRNA 3'-end processing by stem-loop binding and cleavage"/>
    <property type="evidence" value="ECO:0007669"/>
    <property type="project" value="TreeGrafter"/>
</dbReference>
<comment type="caution">
    <text evidence="5">The sequence shown here is derived from an EMBL/GenBank/DDBJ whole genome shotgun (WGS) entry which is preliminary data.</text>
</comment>
<dbReference type="GO" id="GO:0071207">
    <property type="term" value="F:histone pre-mRNA stem-loop binding"/>
    <property type="evidence" value="ECO:0007669"/>
    <property type="project" value="TreeGrafter"/>
</dbReference>
<keyword evidence="2" id="KW-0694">RNA-binding</keyword>
<evidence type="ECO:0000259" key="4">
    <source>
        <dbReference type="Pfam" id="PF15247"/>
    </source>
</evidence>
<keyword evidence="6" id="KW-1185">Reference proteome</keyword>
<organism evidence="5 6">
    <name type="scientific">Aphidius gifuensis</name>
    <name type="common">Parasitoid wasp</name>
    <dbReference type="NCBI Taxonomy" id="684658"/>
    <lineage>
        <taxon>Eukaryota</taxon>
        <taxon>Metazoa</taxon>
        <taxon>Ecdysozoa</taxon>
        <taxon>Arthropoda</taxon>
        <taxon>Hexapoda</taxon>
        <taxon>Insecta</taxon>
        <taxon>Pterygota</taxon>
        <taxon>Neoptera</taxon>
        <taxon>Endopterygota</taxon>
        <taxon>Hymenoptera</taxon>
        <taxon>Apocrita</taxon>
        <taxon>Ichneumonoidea</taxon>
        <taxon>Braconidae</taxon>
        <taxon>Aphidiinae</taxon>
        <taxon>Aphidius</taxon>
    </lineage>
</organism>
<name>A0A834XSI4_APHGI</name>
<feature type="compositionally biased region" description="Low complexity" evidence="3">
    <location>
        <begin position="47"/>
        <end position="61"/>
    </location>
</feature>
<dbReference type="GO" id="GO:0003729">
    <property type="term" value="F:mRNA binding"/>
    <property type="evidence" value="ECO:0007669"/>
    <property type="project" value="InterPro"/>
</dbReference>
<dbReference type="Proteomes" id="UP000639338">
    <property type="component" value="Unassembled WGS sequence"/>
</dbReference>
<protein>
    <recommendedName>
        <fullName evidence="4">Histone RNA hairpin-binding protein RNA-binding domain-containing protein</fullName>
    </recommendedName>
</protein>
<feature type="domain" description="Histone RNA hairpin-binding protein RNA-binding" evidence="4">
    <location>
        <begin position="71"/>
        <end position="139"/>
    </location>
</feature>
<accession>A0A834XSI4</accession>
<dbReference type="GO" id="GO:0007076">
    <property type="term" value="P:mitotic chromosome condensation"/>
    <property type="evidence" value="ECO:0007669"/>
    <property type="project" value="UniProtKB-ARBA"/>
</dbReference>
<dbReference type="FunFam" id="1.10.8.1120:FF:000001">
    <property type="entry name" value="Histone RNA hairpin-binding protein-like"/>
    <property type="match status" value="1"/>
</dbReference>
<evidence type="ECO:0000313" key="5">
    <source>
        <dbReference type="EMBL" id="KAF7991752.1"/>
    </source>
</evidence>
<dbReference type="Pfam" id="PF15247">
    <property type="entry name" value="SLBP_RNA_bind"/>
    <property type="match status" value="1"/>
</dbReference>
<sequence length="143" mass="17150">MSKLEEVAKRDPKELWSYEEPKCEPENSRKRQRDHSRGRDDEKVSRNRQSSESSNSTTSSSNDKKKNEYETDPSVLARRQKDIDYGKNTIGYDRYIQEVPRSQRTMDHPKTPSKHRKYSRRGWDGLIKIWRRQLHSWDPLNLE</sequence>
<reference evidence="5 6" key="1">
    <citation type="submission" date="2020-08" db="EMBL/GenBank/DDBJ databases">
        <title>Aphidius gifuensis genome sequencing and assembly.</title>
        <authorList>
            <person name="Du Z."/>
        </authorList>
    </citation>
    <scope>NUCLEOTIDE SEQUENCE [LARGE SCALE GENOMIC DNA]</scope>
    <source>
        <strain evidence="5">YNYX2018</strain>
        <tissue evidence="5">Adults</tissue>
    </source>
</reference>
<proteinExistence type="inferred from homology"/>
<dbReference type="AlphaFoldDB" id="A0A834XSI4"/>
<dbReference type="OrthoDB" id="265795at2759"/>
<comment type="similarity">
    <text evidence="1">Belongs to the SLBP family.</text>
</comment>
<gene>
    <name evidence="5" type="ORF">HCN44_010553</name>
</gene>
<dbReference type="GO" id="GO:0005737">
    <property type="term" value="C:cytoplasm"/>
    <property type="evidence" value="ECO:0007669"/>
    <property type="project" value="TreeGrafter"/>
</dbReference>
<dbReference type="GO" id="GO:0071204">
    <property type="term" value="C:histone pre-mRNA 3'end processing complex"/>
    <property type="evidence" value="ECO:0007669"/>
    <property type="project" value="TreeGrafter"/>
</dbReference>
<evidence type="ECO:0000256" key="1">
    <source>
        <dbReference type="ARBA" id="ARBA00006151"/>
    </source>
</evidence>
<dbReference type="InterPro" id="IPR038294">
    <property type="entry name" value="SLBP_RNA_bind_sf"/>
</dbReference>